<feature type="domain" description="NAD(P)-binding" evidence="1">
    <location>
        <begin position="8"/>
        <end position="199"/>
    </location>
</feature>
<dbReference type="RefSeq" id="WP_209687441.1">
    <property type="nucleotide sequence ID" value="NZ_JAGGLU010000013.1"/>
</dbReference>
<dbReference type="Proteomes" id="UP001519292">
    <property type="component" value="Unassembled WGS sequence"/>
</dbReference>
<reference evidence="2 3" key="1">
    <citation type="submission" date="2021-03" db="EMBL/GenBank/DDBJ databases">
        <title>Genomic Encyclopedia of Type Strains, Phase IV (KMG-IV): sequencing the most valuable type-strain genomes for metagenomic binning, comparative biology and taxonomic classification.</title>
        <authorList>
            <person name="Goeker M."/>
        </authorList>
    </citation>
    <scope>NUCLEOTIDE SEQUENCE [LARGE SCALE GENOMIC DNA]</scope>
    <source>
        <strain evidence="2 3">DSM 101872</strain>
    </source>
</reference>
<accession>A0ABS4MGA6</accession>
<keyword evidence="3" id="KW-1185">Reference proteome</keyword>
<dbReference type="InterPro" id="IPR051606">
    <property type="entry name" value="Polyketide_Oxido-like"/>
</dbReference>
<dbReference type="SUPFAM" id="SSF51735">
    <property type="entry name" value="NAD(P)-binding Rossmann-fold domains"/>
    <property type="match status" value="1"/>
</dbReference>
<protein>
    <submittedName>
        <fullName evidence="2">NADH-flavin reductase</fullName>
    </submittedName>
</protein>
<comment type="caution">
    <text evidence="2">The sequence shown here is derived from an EMBL/GenBank/DDBJ whole genome shotgun (WGS) entry which is preliminary data.</text>
</comment>
<dbReference type="Pfam" id="PF13460">
    <property type="entry name" value="NAD_binding_10"/>
    <property type="match status" value="1"/>
</dbReference>
<organism evidence="2 3">
    <name type="scientific">Lactobacillus colini</name>
    <dbReference type="NCBI Taxonomy" id="1819254"/>
    <lineage>
        <taxon>Bacteria</taxon>
        <taxon>Bacillati</taxon>
        <taxon>Bacillota</taxon>
        <taxon>Bacilli</taxon>
        <taxon>Lactobacillales</taxon>
        <taxon>Lactobacillaceae</taxon>
        <taxon>Lactobacillus</taxon>
    </lineage>
</organism>
<dbReference type="InterPro" id="IPR016040">
    <property type="entry name" value="NAD(P)-bd_dom"/>
</dbReference>
<dbReference type="Gene3D" id="3.40.50.720">
    <property type="entry name" value="NAD(P)-binding Rossmann-like Domain"/>
    <property type="match status" value="1"/>
</dbReference>
<proteinExistence type="predicted"/>
<evidence type="ECO:0000259" key="1">
    <source>
        <dbReference type="Pfam" id="PF13460"/>
    </source>
</evidence>
<name>A0ABS4MGA6_9LACO</name>
<evidence type="ECO:0000313" key="3">
    <source>
        <dbReference type="Proteomes" id="UP001519292"/>
    </source>
</evidence>
<dbReference type="InterPro" id="IPR036291">
    <property type="entry name" value="NAD(P)-bd_dom_sf"/>
</dbReference>
<sequence length="215" mass="23309">MRKIGIIGASGMAGSEIYKLASQQAEFEVTGIVRNKSKAESLLGSDASLLIGDILTMDDSLLEKFDVIVDAFATSPDKASEQISLAQKLVALAKRAKTRLIFILGAGSLHTGEDSHLVVEDIAKLDGSDAWINTPRQQLKELEYLSSVDDIDWLGISPSMEFEAGDATDYVIGKDELLFNDQHESIVTSGTMAKLVVSEILSPKHSKERITVVNK</sequence>
<dbReference type="EMBL" id="JAGGLU010000013">
    <property type="protein sequence ID" value="MBP2058719.1"/>
    <property type="molecule type" value="Genomic_DNA"/>
</dbReference>
<dbReference type="PANTHER" id="PTHR43355">
    <property type="entry name" value="FLAVIN REDUCTASE (NADPH)"/>
    <property type="match status" value="1"/>
</dbReference>
<dbReference type="PANTHER" id="PTHR43355:SF2">
    <property type="entry name" value="FLAVIN REDUCTASE (NADPH)"/>
    <property type="match status" value="1"/>
</dbReference>
<gene>
    <name evidence="2" type="ORF">J2Z60_001908</name>
</gene>
<evidence type="ECO:0000313" key="2">
    <source>
        <dbReference type="EMBL" id="MBP2058719.1"/>
    </source>
</evidence>